<feature type="domain" description="Solute-binding protein family 5" evidence="2">
    <location>
        <begin position="91"/>
        <end position="450"/>
    </location>
</feature>
<dbReference type="PROSITE" id="PS51257">
    <property type="entry name" value="PROKAR_LIPOPROTEIN"/>
    <property type="match status" value="1"/>
</dbReference>
<evidence type="ECO:0000256" key="1">
    <source>
        <dbReference type="SAM" id="SignalP"/>
    </source>
</evidence>
<name>A0A444Q1K7_9MICO</name>
<feature type="signal peptide" evidence="1">
    <location>
        <begin position="1"/>
        <end position="24"/>
    </location>
</feature>
<dbReference type="Gene3D" id="3.90.76.10">
    <property type="entry name" value="Dipeptide-binding Protein, Domain 1"/>
    <property type="match status" value="1"/>
</dbReference>
<dbReference type="Pfam" id="PF00496">
    <property type="entry name" value="SBP_bac_5"/>
    <property type="match status" value="1"/>
</dbReference>
<dbReference type="GO" id="GO:0043190">
    <property type="term" value="C:ATP-binding cassette (ABC) transporter complex"/>
    <property type="evidence" value="ECO:0007669"/>
    <property type="project" value="InterPro"/>
</dbReference>
<feature type="chain" id="PRO_5039026818" evidence="1">
    <location>
        <begin position="25"/>
        <end position="528"/>
    </location>
</feature>
<dbReference type="GO" id="GO:0042597">
    <property type="term" value="C:periplasmic space"/>
    <property type="evidence" value="ECO:0007669"/>
    <property type="project" value="UniProtKB-ARBA"/>
</dbReference>
<dbReference type="GO" id="GO:0015833">
    <property type="term" value="P:peptide transport"/>
    <property type="evidence" value="ECO:0007669"/>
    <property type="project" value="TreeGrafter"/>
</dbReference>
<evidence type="ECO:0000313" key="3">
    <source>
        <dbReference type="EMBL" id="RWZ55087.1"/>
    </source>
</evidence>
<proteinExistence type="predicted"/>
<comment type="caution">
    <text evidence="3">The sequence shown here is derived from an EMBL/GenBank/DDBJ whole genome shotgun (WGS) entry which is preliminary data.</text>
</comment>
<protein>
    <submittedName>
        <fullName evidence="3">ABC transporter substrate-binding protein</fullName>
    </submittedName>
</protein>
<sequence length="528" mass="57262">MQHTSRRSRRLLGAAAGTIVAALALVGCSAGGESAPDEQELVIGSQMASLPSLDTGAITLAGYEGQRLIGNLVYEGLTKRDVSDPDAAAGVAPALAESWEISDDGLTYTFALQEGVTFHDGTDFDADAVVYNVNRYTDENDPHYDAAVGTYYAVLAYVESVEAVDDSTVAFTLNEPFAFFLADLYNVYFASPESLDADGNEGQAKNPVGTGPFVFDELTENQSISFTRNDDYWGEAAELDRISVELIPDPAARTAALRSGRVDWIEAALPDDLASLEDAGFVSTGNPFDWEWSWQLFTDVAPFDDIRVRQAMNYAIDREAIANDLLHGTAVPAYQFFAEASLYYDEADDLYSYDPEMARSLLAEAGYADGLDITVGYITAGSGAMQAKAMNEALQSQLAEVGINVTLDPVDFSGMYAALGEGNTGWNAANQAFSLEQPSSWSWSMLCGTNYFGYCNEEFDALHAEALVTSDDAERAALLTEAGRLQTEDAGWMYVVNDTAPRAMASYVKGFEQPKSWWIDFTNVSIEE</sequence>
<dbReference type="PANTHER" id="PTHR30290:SF83">
    <property type="entry name" value="ABC TRANSPORTER SUBSTRATE-BINDING PROTEIN"/>
    <property type="match status" value="1"/>
</dbReference>
<dbReference type="Proteomes" id="UP000288603">
    <property type="component" value="Unassembled WGS sequence"/>
</dbReference>
<keyword evidence="4" id="KW-1185">Reference proteome</keyword>
<dbReference type="PANTHER" id="PTHR30290">
    <property type="entry name" value="PERIPLASMIC BINDING COMPONENT OF ABC TRANSPORTER"/>
    <property type="match status" value="1"/>
</dbReference>
<dbReference type="EMBL" id="RZNC01000009">
    <property type="protein sequence ID" value="RWZ55087.1"/>
    <property type="molecule type" value="Genomic_DNA"/>
</dbReference>
<keyword evidence="1" id="KW-0732">Signal</keyword>
<evidence type="ECO:0000259" key="2">
    <source>
        <dbReference type="Pfam" id="PF00496"/>
    </source>
</evidence>
<evidence type="ECO:0000313" key="4">
    <source>
        <dbReference type="Proteomes" id="UP000288603"/>
    </source>
</evidence>
<gene>
    <name evidence="3" type="ORF">ELQ92_15820</name>
</gene>
<dbReference type="PIRSF" id="PIRSF002741">
    <property type="entry name" value="MppA"/>
    <property type="match status" value="1"/>
</dbReference>
<dbReference type="RefSeq" id="WP_128500280.1">
    <property type="nucleotide sequence ID" value="NZ_RZNC01000009.1"/>
</dbReference>
<dbReference type="SUPFAM" id="SSF53850">
    <property type="entry name" value="Periplasmic binding protein-like II"/>
    <property type="match status" value="1"/>
</dbReference>
<dbReference type="InterPro" id="IPR030678">
    <property type="entry name" value="Peptide/Ni-bd"/>
</dbReference>
<dbReference type="GO" id="GO:1904680">
    <property type="term" value="F:peptide transmembrane transporter activity"/>
    <property type="evidence" value="ECO:0007669"/>
    <property type="project" value="TreeGrafter"/>
</dbReference>
<accession>A0A444Q1K7</accession>
<dbReference type="OrthoDB" id="3225986at2"/>
<dbReference type="InterPro" id="IPR000914">
    <property type="entry name" value="SBP_5_dom"/>
</dbReference>
<reference evidence="3 4" key="1">
    <citation type="submission" date="2018-12" db="EMBL/GenBank/DDBJ databases">
        <authorList>
            <person name="Li F."/>
        </authorList>
    </citation>
    <scope>NUCLEOTIDE SEQUENCE [LARGE SCALE GENOMIC DNA]</scope>
    <source>
        <strain evidence="3 4">8H24J-4-2</strain>
    </source>
</reference>
<organism evidence="3 4">
    <name type="scientific">Labedella populi</name>
    <dbReference type="NCBI Taxonomy" id="2498850"/>
    <lineage>
        <taxon>Bacteria</taxon>
        <taxon>Bacillati</taxon>
        <taxon>Actinomycetota</taxon>
        <taxon>Actinomycetes</taxon>
        <taxon>Micrococcales</taxon>
        <taxon>Microbacteriaceae</taxon>
        <taxon>Labedella</taxon>
    </lineage>
</organism>
<dbReference type="InterPro" id="IPR039424">
    <property type="entry name" value="SBP_5"/>
</dbReference>
<dbReference type="Gene3D" id="3.10.105.10">
    <property type="entry name" value="Dipeptide-binding Protein, Domain 3"/>
    <property type="match status" value="1"/>
</dbReference>
<dbReference type="Gene3D" id="3.40.190.10">
    <property type="entry name" value="Periplasmic binding protein-like II"/>
    <property type="match status" value="1"/>
</dbReference>
<dbReference type="AlphaFoldDB" id="A0A444Q1K7"/>